<keyword evidence="2" id="KW-0695">RNA-directed DNA polymerase</keyword>
<sequence length="151" mass="17267">MNRVFDGILRTGHFPEASKRGKIIMIQKAGEDPRKLENIRPITLLSHMAKTFERALLTNCASSRPRDRSNTGSAVVIPQRYMEKAFDRMWHDGLVQKLLDTSLLPAFTRVVASFLQRPNFDVGIDDVLSAPRLIRAEVPRSTYYSRDRQIP</sequence>
<evidence type="ECO:0000313" key="2">
    <source>
        <dbReference type="EMBL" id="GBP56879.1"/>
    </source>
</evidence>
<dbReference type="EMBL" id="BGZK01000703">
    <property type="protein sequence ID" value="GBP56879.1"/>
    <property type="molecule type" value="Genomic_DNA"/>
</dbReference>
<comment type="caution">
    <text evidence="2">The sequence shown here is derived from an EMBL/GenBank/DDBJ whole genome shotgun (WGS) entry which is preliminary data.</text>
</comment>
<feature type="domain" description="Reverse transcriptase" evidence="1">
    <location>
        <begin position="7"/>
        <end position="151"/>
    </location>
</feature>
<dbReference type="AlphaFoldDB" id="A0A4C1X3D5"/>
<dbReference type="Proteomes" id="UP000299102">
    <property type="component" value="Unassembled WGS sequence"/>
</dbReference>
<keyword evidence="2" id="KW-0548">Nucleotidyltransferase</keyword>
<proteinExistence type="predicted"/>
<dbReference type="InterPro" id="IPR000477">
    <property type="entry name" value="RT_dom"/>
</dbReference>
<name>A0A4C1X3D5_EUMVA</name>
<keyword evidence="2" id="KW-0808">Transferase</keyword>
<dbReference type="PANTHER" id="PTHR19446">
    <property type="entry name" value="REVERSE TRANSCRIPTASES"/>
    <property type="match status" value="1"/>
</dbReference>
<dbReference type="GO" id="GO:0003964">
    <property type="term" value="F:RNA-directed DNA polymerase activity"/>
    <property type="evidence" value="ECO:0007669"/>
    <property type="project" value="UniProtKB-KW"/>
</dbReference>
<dbReference type="PROSITE" id="PS50878">
    <property type="entry name" value="RT_POL"/>
    <property type="match status" value="1"/>
</dbReference>
<organism evidence="2 3">
    <name type="scientific">Eumeta variegata</name>
    <name type="common">Bagworm moth</name>
    <name type="synonym">Eumeta japonica</name>
    <dbReference type="NCBI Taxonomy" id="151549"/>
    <lineage>
        <taxon>Eukaryota</taxon>
        <taxon>Metazoa</taxon>
        <taxon>Ecdysozoa</taxon>
        <taxon>Arthropoda</taxon>
        <taxon>Hexapoda</taxon>
        <taxon>Insecta</taxon>
        <taxon>Pterygota</taxon>
        <taxon>Neoptera</taxon>
        <taxon>Endopterygota</taxon>
        <taxon>Lepidoptera</taxon>
        <taxon>Glossata</taxon>
        <taxon>Ditrysia</taxon>
        <taxon>Tineoidea</taxon>
        <taxon>Psychidae</taxon>
        <taxon>Oiketicinae</taxon>
        <taxon>Eumeta</taxon>
    </lineage>
</organism>
<evidence type="ECO:0000313" key="3">
    <source>
        <dbReference type="Proteomes" id="UP000299102"/>
    </source>
</evidence>
<reference evidence="2 3" key="1">
    <citation type="journal article" date="2019" name="Commun. Biol.">
        <title>The bagworm genome reveals a unique fibroin gene that provides high tensile strength.</title>
        <authorList>
            <person name="Kono N."/>
            <person name="Nakamura H."/>
            <person name="Ohtoshi R."/>
            <person name="Tomita M."/>
            <person name="Numata K."/>
            <person name="Arakawa K."/>
        </authorList>
    </citation>
    <scope>NUCLEOTIDE SEQUENCE [LARGE SCALE GENOMIC DNA]</scope>
</reference>
<protein>
    <submittedName>
        <fullName evidence="2">RNA-directed DNA polymerase from mobile element jockey</fullName>
    </submittedName>
</protein>
<keyword evidence="3" id="KW-1185">Reference proteome</keyword>
<dbReference type="OrthoDB" id="10065625at2759"/>
<dbReference type="STRING" id="151549.A0A4C1X3D5"/>
<accession>A0A4C1X3D5</accession>
<gene>
    <name evidence="2" type="ORF">EVAR_41628_1</name>
</gene>
<evidence type="ECO:0000259" key="1">
    <source>
        <dbReference type="PROSITE" id="PS50878"/>
    </source>
</evidence>